<accession>A0A3B1A833</accession>
<feature type="domain" description="PilZ" evidence="1">
    <location>
        <begin position="4"/>
        <end position="101"/>
    </location>
</feature>
<dbReference type="Gene3D" id="2.40.10.220">
    <property type="entry name" value="predicted glycosyltransferase like domains"/>
    <property type="match status" value="1"/>
</dbReference>
<protein>
    <recommendedName>
        <fullName evidence="1">PilZ domain-containing protein</fullName>
    </recommendedName>
</protein>
<sequence length="121" mass="13917">MDTEKRRFSRISFVTDIHMVNAEGSWDAQLIDISLKGILAMMPDGWHSKVGDHYLVEMLTDTPDATIRMEVSVAHVEKQHAGFRCEHIDLDSISHLRRLVELNLGDNEMLNRELTELMKVN</sequence>
<gene>
    <name evidence="2" type="ORF">MNBD_GAMMA19-1140</name>
</gene>
<dbReference type="Pfam" id="PF07238">
    <property type="entry name" value="PilZ"/>
    <property type="match status" value="1"/>
</dbReference>
<reference evidence="2" key="1">
    <citation type="submission" date="2018-06" db="EMBL/GenBank/DDBJ databases">
        <authorList>
            <person name="Zhirakovskaya E."/>
        </authorList>
    </citation>
    <scope>NUCLEOTIDE SEQUENCE</scope>
</reference>
<dbReference type="GO" id="GO:0035438">
    <property type="term" value="F:cyclic-di-GMP binding"/>
    <property type="evidence" value="ECO:0007669"/>
    <property type="project" value="InterPro"/>
</dbReference>
<dbReference type="InterPro" id="IPR027021">
    <property type="entry name" value="C-di-GMP_BP_PA4608"/>
</dbReference>
<dbReference type="PIRSF" id="PIRSF028141">
    <property type="entry name" value="C-di-GMP_BP_PA4608"/>
    <property type="match status" value="1"/>
</dbReference>
<organism evidence="2">
    <name type="scientific">hydrothermal vent metagenome</name>
    <dbReference type="NCBI Taxonomy" id="652676"/>
    <lineage>
        <taxon>unclassified sequences</taxon>
        <taxon>metagenomes</taxon>
        <taxon>ecological metagenomes</taxon>
    </lineage>
</organism>
<dbReference type="InterPro" id="IPR009875">
    <property type="entry name" value="PilZ_domain"/>
</dbReference>
<evidence type="ECO:0000313" key="2">
    <source>
        <dbReference type="EMBL" id="VAW95767.1"/>
    </source>
</evidence>
<evidence type="ECO:0000259" key="1">
    <source>
        <dbReference type="Pfam" id="PF07238"/>
    </source>
</evidence>
<dbReference type="SUPFAM" id="SSF141371">
    <property type="entry name" value="PilZ domain-like"/>
    <property type="match status" value="1"/>
</dbReference>
<name>A0A3B1A833_9ZZZZ</name>
<proteinExistence type="predicted"/>
<dbReference type="EMBL" id="UOFV01000069">
    <property type="protein sequence ID" value="VAW95767.1"/>
    <property type="molecule type" value="Genomic_DNA"/>
</dbReference>
<dbReference type="AlphaFoldDB" id="A0A3B1A833"/>